<feature type="chain" id="PRO_5022181363" evidence="1">
    <location>
        <begin position="21"/>
        <end position="172"/>
    </location>
</feature>
<proteinExistence type="predicted"/>
<evidence type="ECO:0000256" key="1">
    <source>
        <dbReference type="SAM" id="SignalP"/>
    </source>
</evidence>
<name>A0A517SH13_9PLAN</name>
<protein>
    <submittedName>
        <fullName evidence="2">Uncharacterized protein</fullName>
    </submittedName>
</protein>
<accession>A0A517SH13</accession>
<feature type="signal peptide" evidence="1">
    <location>
        <begin position="1"/>
        <end position="20"/>
    </location>
</feature>
<dbReference type="AlphaFoldDB" id="A0A517SH13"/>
<dbReference type="EMBL" id="CP036271">
    <property type="protein sequence ID" value="QDT55402.1"/>
    <property type="molecule type" value="Genomic_DNA"/>
</dbReference>
<evidence type="ECO:0000313" key="2">
    <source>
        <dbReference type="EMBL" id="QDT55402.1"/>
    </source>
</evidence>
<evidence type="ECO:0000313" key="3">
    <source>
        <dbReference type="Proteomes" id="UP000315700"/>
    </source>
</evidence>
<dbReference type="KEGG" id="ccos:Pan44_34450"/>
<gene>
    <name evidence="2" type="ORF">Pan44_34450</name>
</gene>
<dbReference type="RefSeq" id="WP_145031172.1">
    <property type="nucleotide sequence ID" value="NZ_CP036271.1"/>
</dbReference>
<keyword evidence="1" id="KW-0732">Signal</keyword>
<organism evidence="2 3">
    <name type="scientific">Caulifigura coniformis</name>
    <dbReference type="NCBI Taxonomy" id="2527983"/>
    <lineage>
        <taxon>Bacteria</taxon>
        <taxon>Pseudomonadati</taxon>
        <taxon>Planctomycetota</taxon>
        <taxon>Planctomycetia</taxon>
        <taxon>Planctomycetales</taxon>
        <taxon>Planctomycetaceae</taxon>
        <taxon>Caulifigura</taxon>
    </lineage>
</organism>
<keyword evidence="3" id="KW-1185">Reference proteome</keyword>
<sequence precursor="true">MRRLGFALLLCAGSSGPALAQDYYHGPSSFGAQETLFRYDDQEPWKHGWKKQMPYHEGFHSFRPYNYHHVFGQTQTAAAYGQSMPYSQQWWHRYYSPSAQYNHLQGQPPMAMPQYNGPPAPSAAPAPLVNPPAGSYVLPPAPMNIEPVYTQPGIPTESMVIPSMPAPLLPVN</sequence>
<dbReference type="InParanoid" id="A0A517SH13"/>
<dbReference type="OrthoDB" id="212148at2"/>
<reference evidence="2 3" key="1">
    <citation type="submission" date="2019-02" db="EMBL/GenBank/DDBJ databases">
        <title>Deep-cultivation of Planctomycetes and their phenomic and genomic characterization uncovers novel biology.</title>
        <authorList>
            <person name="Wiegand S."/>
            <person name="Jogler M."/>
            <person name="Boedeker C."/>
            <person name="Pinto D."/>
            <person name="Vollmers J."/>
            <person name="Rivas-Marin E."/>
            <person name="Kohn T."/>
            <person name="Peeters S.H."/>
            <person name="Heuer A."/>
            <person name="Rast P."/>
            <person name="Oberbeckmann S."/>
            <person name="Bunk B."/>
            <person name="Jeske O."/>
            <person name="Meyerdierks A."/>
            <person name="Storesund J.E."/>
            <person name="Kallscheuer N."/>
            <person name="Luecker S."/>
            <person name="Lage O.M."/>
            <person name="Pohl T."/>
            <person name="Merkel B.J."/>
            <person name="Hornburger P."/>
            <person name="Mueller R.-W."/>
            <person name="Bruemmer F."/>
            <person name="Labrenz M."/>
            <person name="Spormann A.M."/>
            <person name="Op den Camp H."/>
            <person name="Overmann J."/>
            <person name="Amann R."/>
            <person name="Jetten M.S.M."/>
            <person name="Mascher T."/>
            <person name="Medema M.H."/>
            <person name="Devos D.P."/>
            <person name="Kaster A.-K."/>
            <person name="Ovreas L."/>
            <person name="Rohde M."/>
            <person name="Galperin M.Y."/>
            <person name="Jogler C."/>
        </authorList>
    </citation>
    <scope>NUCLEOTIDE SEQUENCE [LARGE SCALE GENOMIC DNA]</scope>
    <source>
        <strain evidence="2 3">Pan44</strain>
    </source>
</reference>
<dbReference type="Proteomes" id="UP000315700">
    <property type="component" value="Chromosome"/>
</dbReference>